<keyword evidence="1" id="KW-0732">Signal</keyword>
<dbReference type="OrthoDB" id="1521716at2"/>
<evidence type="ECO:0000256" key="1">
    <source>
        <dbReference type="SAM" id="SignalP"/>
    </source>
</evidence>
<dbReference type="AlphaFoldDB" id="A0A1H5UL61"/>
<dbReference type="Proteomes" id="UP000236737">
    <property type="component" value="Unassembled WGS sequence"/>
</dbReference>
<dbReference type="RefSeq" id="WP_103999046.1">
    <property type="nucleotide sequence ID" value="NZ_FNVP01000002.1"/>
</dbReference>
<reference evidence="3" key="1">
    <citation type="submission" date="2016-10" db="EMBL/GenBank/DDBJ databases">
        <authorList>
            <person name="Varghese N."/>
            <person name="Submissions S."/>
        </authorList>
    </citation>
    <scope>NUCLEOTIDE SEQUENCE [LARGE SCALE GENOMIC DNA]</scope>
    <source>
        <strain evidence="3">CGMCC 1.9230</strain>
    </source>
</reference>
<evidence type="ECO:0000313" key="3">
    <source>
        <dbReference type="Proteomes" id="UP000236737"/>
    </source>
</evidence>
<dbReference type="PANTHER" id="PTHR41339:SF1">
    <property type="entry name" value="SECRETED PROTEIN"/>
    <property type="match status" value="1"/>
</dbReference>
<protein>
    <recommendedName>
        <fullName evidence="4">Lipoprotein</fullName>
    </recommendedName>
</protein>
<feature type="chain" id="PRO_5009286296" description="Lipoprotein" evidence="1">
    <location>
        <begin position="23"/>
        <end position="396"/>
    </location>
</feature>
<feature type="signal peptide" evidence="1">
    <location>
        <begin position="1"/>
        <end position="22"/>
    </location>
</feature>
<name>A0A1H5UL61_9FLAO</name>
<keyword evidence="3" id="KW-1185">Reference proteome</keyword>
<dbReference type="EMBL" id="FNVP01000002">
    <property type="protein sequence ID" value="SEF75770.1"/>
    <property type="molecule type" value="Genomic_DNA"/>
</dbReference>
<dbReference type="PANTHER" id="PTHR41339">
    <property type="entry name" value="LIPL48"/>
    <property type="match status" value="1"/>
</dbReference>
<evidence type="ECO:0000313" key="2">
    <source>
        <dbReference type="EMBL" id="SEF75770.1"/>
    </source>
</evidence>
<proteinExistence type="predicted"/>
<sequence>MKTKFFALALATGLFLNSCSNSDSPIPVTPAATGEITGTITANKTFAYGNYTLKGIVKVASGVTVTFDAGSTITANKTTGDNAFVVLNGGKLNINGTADKPVVFTEASATPGAWGGIIIYGDAPIKAIGGVTTSTSEDGNALPYGGTNATHNGGSLNYARVEYAGAKLADGTKENNGFTFYSVGSGTTLDHLVSYKGADDGYEFFGGTVSMTNAISYGNYDDAFDWQDGWQGQNNSNWYAYQTGKGNYGMEIECSNNNNGFWPKVSNITLKREAGCVPEVAGDVQVDAFQFKKEGNGDYSNIIISGYGDYTEGTTIYKGAVVKIQDATTNINQVNGSKIKLTNVTISSTTQTVPVGATSAIVVSFPVGNFTSSTSATGASLTAGTWTTVGGTSLIK</sequence>
<accession>A0A1H5UL61</accession>
<gene>
    <name evidence="2" type="ORF">SAMN04488130_102313</name>
</gene>
<evidence type="ECO:0008006" key="4">
    <source>
        <dbReference type="Google" id="ProtNLM"/>
    </source>
</evidence>
<organism evidence="2 3">
    <name type="scientific">Flavobacterium urumqiense</name>
    <dbReference type="NCBI Taxonomy" id="935224"/>
    <lineage>
        <taxon>Bacteria</taxon>
        <taxon>Pseudomonadati</taxon>
        <taxon>Bacteroidota</taxon>
        <taxon>Flavobacteriia</taxon>
        <taxon>Flavobacteriales</taxon>
        <taxon>Flavobacteriaceae</taxon>
        <taxon>Flavobacterium</taxon>
    </lineage>
</organism>